<dbReference type="SUPFAM" id="SSF48557">
    <property type="entry name" value="L-aspartase-like"/>
    <property type="match status" value="1"/>
</dbReference>
<dbReference type="GO" id="GO:0005829">
    <property type="term" value="C:cytosol"/>
    <property type="evidence" value="ECO:0007669"/>
    <property type="project" value="TreeGrafter"/>
</dbReference>
<dbReference type="InterPro" id="IPR020557">
    <property type="entry name" value="Fumarate_lyase_CS"/>
</dbReference>
<name>A0A9W9E1D4_9HYPO</name>
<evidence type="ECO:0000259" key="2">
    <source>
        <dbReference type="SMART" id="SM00998"/>
    </source>
</evidence>
<dbReference type="InterPro" id="IPR019468">
    <property type="entry name" value="AdenyloSucc_lyase_C"/>
</dbReference>
<keyword evidence="1 3" id="KW-0456">Lyase</keyword>
<dbReference type="Pfam" id="PF00206">
    <property type="entry name" value="Lyase_1"/>
    <property type="match status" value="1"/>
</dbReference>
<dbReference type="InterPro" id="IPR000362">
    <property type="entry name" value="Fumarate_lyase_fam"/>
</dbReference>
<comment type="caution">
    <text evidence="3">The sequence shown here is derived from an EMBL/GenBank/DDBJ whole genome shotgun (WGS) entry which is preliminary data.</text>
</comment>
<sequence length="482" mass="53608">MTTVTKEQGSKAEGSSAFDAYQTSLTTRYCSPAMSKLFSQRSRHSTWRRLWYHLAECEKELGINTITPEAIEQMKAHLVVTDDEFEIARIEEKIRRHDVMAHVHAFGVVAPAAAGIIHLGATSCFVTDNTELILMRDALDLIAKKLAKVISNLSSFAVKWKAEPTLAYTHLQAAQLITVGKRAAQWAQDLMLDLHTIEQASFLEIFQGDSAKCDELNVLLCKRFDFPGCYDVSTQTYTRKVDLIIANAVAGLGATAQKITGDLRHLATWKEIEEPHESSQIGSSAMAYKVNPMRSERVYSLARELMSKPASFANTLSDQWMERTLDDSAIRRIDIPEMFLLADAILLGLDNISSGLVVYPNRIAFRVQEELPFMITETIIMRMVAQGASRQETHEQIRVISNQAGSVVKNEGKPNDLVSRIQNNEFFKPIWGDIHGMLKADLYIGRSAEIVDKYCGPGGVVEKALAPYAAYIKGSSSAELSV</sequence>
<dbReference type="GO" id="GO:0070626">
    <property type="term" value="F:(S)-2-(5-amino-1-(5-phospho-D-ribosyl)imidazole-4-carboxamido) succinate lyase (fumarate-forming) activity"/>
    <property type="evidence" value="ECO:0007669"/>
    <property type="project" value="TreeGrafter"/>
</dbReference>
<dbReference type="PANTHER" id="PTHR43172">
    <property type="entry name" value="ADENYLOSUCCINATE LYASE"/>
    <property type="match status" value="1"/>
</dbReference>
<protein>
    <submittedName>
        <fullName evidence="3">Lyase domain-containing protein</fullName>
    </submittedName>
</protein>
<dbReference type="InterPro" id="IPR022761">
    <property type="entry name" value="Fumarate_lyase_N"/>
</dbReference>
<proteinExistence type="predicted"/>
<organism evidence="3 4">
    <name type="scientific">Trichoderma breve</name>
    <dbReference type="NCBI Taxonomy" id="2034170"/>
    <lineage>
        <taxon>Eukaryota</taxon>
        <taxon>Fungi</taxon>
        <taxon>Dikarya</taxon>
        <taxon>Ascomycota</taxon>
        <taxon>Pezizomycotina</taxon>
        <taxon>Sordariomycetes</taxon>
        <taxon>Hypocreomycetidae</taxon>
        <taxon>Hypocreales</taxon>
        <taxon>Hypocreaceae</taxon>
        <taxon>Trichoderma</taxon>
    </lineage>
</organism>
<dbReference type="Pfam" id="PF10397">
    <property type="entry name" value="ADSL_C"/>
    <property type="match status" value="1"/>
</dbReference>
<evidence type="ECO:0000313" key="4">
    <source>
        <dbReference type="Proteomes" id="UP001140511"/>
    </source>
</evidence>
<dbReference type="AlphaFoldDB" id="A0A9W9E1D4"/>
<dbReference type="PRINTS" id="PR00149">
    <property type="entry name" value="FUMRATELYASE"/>
</dbReference>
<dbReference type="CDD" id="cd03302">
    <property type="entry name" value="Adenylsuccinate_lyase_2"/>
    <property type="match status" value="1"/>
</dbReference>
<dbReference type="EMBL" id="JAOPEN010000008">
    <property type="protein sequence ID" value="KAJ4854178.1"/>
    <property type="molecule type" value="Genomic_DNA"/>
</dbReference>
<evidence type="ECO:0000313" key="3">
    <source>
        <dbReference type="EMBL" id="KAJ4854178.1"/>
    </source>
</evidence>
<dbReference type="PANTHER" id="PTHR43172:SF1">
    <property type="entry name" value="ADENYLOSUCCINATE LYASE"/>
    <property type="match status" value="1"/>
</dbReference>
<keyword evidence="4" id="KW-1185">Reference proteome</keyword>
<dbReference type="GeneID" id="80873050"/>
<dbReference type="Gene3D" id="1.10.275.60">
    <property type="match status" value="1"/>
</dbReference>
<dbReference type="RefSeq" id="XP_056023236.1">
    <property type="nucleotide sequence ID" value="XM_056178362.1"/>
</dbReference>
<reference evidence="3" key="1">
    <citation type="submission" date="2022-09" db="EMBL/GenBank/DDBJ databases">
        <title>Chromosome-level assembly of Trichoderma breve T069, a fungus used in development of biopesticide product.</title>
        <authorList>
            <person name="Lin R."/>
            <person name="Liu T."/>
        </authorList>
    </citation>
    <scope>NUCLEOTIDE SEQUENCE</scope>
    <source>
        <strain evidence="3">T069</strain>
    </source>
</reference>
<gene>
    <name evidence="3" type="ORF">T069G_11157</name>
</gene>
<dbReference type="Gene3D" id="1.10.40.30">
    <property type="entry name" value="Fumarase/aspartase (C-terminal domain)"/>
    <property type="match status" value="1"/>
</dbReference>
<dbReference type="InterPro" id="IPR008948">
    <property type="entry name" value="L-Aspartase-like"/>
</dbReference>
<dbReference type="GO" id="GO:0004018">
    <property type="term" value="F:N6-(1,2-dicarboxyethyl)AMP AMP-lyase (fumarate-forming) activity"/>
    <property type="evidence" value="ECO:0007669"/>
    <property type="project" value="TreeGrafter"/>
</dbReference>
<dbReference type="Proteomes" id="UP001140511">
    <property type="component" value="Unassembled WGS sequence"/>
</dbReference>
<accession>A0A9W9E1D4</accession>
<feature type="domain" description="Adenylosuccinate lyase C-terminal" evidence="2">
    <location>
        <begin position="371"/>
        <end position="455"/>
    </location>
</feature>
<dbReference type="PROSITE" id="PS00163">
    <property type="entry name" value="FUMARATE_LYASES"/>
    <property type="match status" value="1"/>
</dbReference>
<dbReference type="Gene3D" id="1.20.200.10">
    <property type="entry name" value="Fumarase/aspartase (Central domain)"/>
    <property type="match status" value="1"/>
</dbReference>
<evidence type="ECO:0000256" key="1">
    <source>
        <dbReference type="ARBA" id="ARBA00023239"/>
    </source>
</evidence>
<dbReference type="GO" id="GO:0044208">
    <property type="term" value="P:'de novo' AMP biosynthetic process"/>
    <property type="evidence" value="ECO:0007669"/>
    <property type="project" value="TreeGrafter"/>
</dbReference>
<dbReference type="SMART" id="SM00998">
    <property type="entry name" value="ADSL_C"/>
    <property type="match status" value="1"/>
</dbReference>